<sequence length="68" mass="7572">VGLSSVLVCVRRLCPLRVPDLGLWSVQSKFCPKSQSVSGLVWVHPPCPAQFQSQFESEARFQVRSLCP</sequence>
<dbReference type="Proteomes" id="UP000596661">
    <property type="component" value="Chromosome 9"/>
</dbReference>
<dbReference type="AlphaFoldDB" id="A0A803QDG9"/>
<dbReference type="Gramene" id="evm.model.09.1134">
    <property type="protein sequence ID" value="cds.evm.model.09.1134"/>
    <property type="gene ID" value="evm.TU.09.1134"/>
</dbReference>
<evidence type="ECO:0000313" key="1">
    <source>
        <dbReference type="EnsemblPlants" id="cds.evm.model.09.1134"/>
    </source>
</evidence>
<keyword evidence="2" id="KW-1185">Reference proteome</keyword>
<dbReference type="EnsemblPlants" id="evm.model.09.1134">
    <property type="protein sequence ID" value="cds.evm.model.09.1134"/>
    <property type="gene ID" value="evm.TU.09.1134"/>
</dbReference>
<reference evidence="1" key="1">
    <citation type="submission" date="2018-11" db="EMBL/GenBank/DDBJ databases">
        <authorList>
            <person name="Grassa J C."/>
        </authorList>
    </citation>
    <scope>NUCLEOTIDE SEQUENCE [LARGE SCALE GENOMIC DNA]</scope>
</reference>
<accession>A0A803QDG9</accession>
<reference evidence="1" key="2">
    <citation type="submission" date="2021-03" db="UniProtKB">
        <authorList>
            <consortium name="EnsemblPlants"/>
        </authorList>
    </citation>
    <scope>IDENTIFICATION</scope>
</reference>
<organism evidence="1 2">
    <name type="scientific">Cannabis sativa</name>
    <name type="common">Hemp</name>
    <name type="synonym">Marijuana</name>
    <dbReference type="NCBI Taxonomy" id="3483"/>
    <lineage>
        <taxon>Eukaryota</taxon>
        <taxon>Viridiplantae</taxon>
        <taxon>Streptophyta</taxon>
        <taxon>Embryophyta</taxon>
        <taxon>Tracheophyta</taxon>
        <taxon>Spermatophyta</taxon>
        <taxon>Magnoliopsida</taxon>
        <taxon>eudicotyledons</taxon>
        <taxon>Gunneridae</taxon>
        <taxon>Pentapetalae</taxon>
        <taxon>rosids</taxon>
        <taxon>fabids</taxon>
        <taxon>Rosales</taxon>
        <taxon>Cannabaceae</taxon>
        <taxon>Cannabis</taxon>
    </lineage>
</organism>
<name>A0A803QDG9_CANSA</name>
<evidence type="ECO:0000313" key="2">
    <source>
        <dbReference type="Proteomes" id="UP000596661"/>
    </source>
</evidence>
<proteinExistence type="predicted"/>
<protein>
    <submittedName>
        <fullName evidence="1">Uncharacterized protein</fullName>
    </submittedName>
</protein>
<dbReference type="EMBL" id="UZAU01000753">
    <property type="status" value="NOT_ANNOTATED_CDS"/>
    <property type="molecule type" value="Genomic_DNA"/>
</dbReference>